<proteinExistence type="predicted"/>
<keyword evidence="1" id="KW-0028">Amino-acid biosynthesis</keyword>
<evidence type="ECO:0000313" key="4">
    <source>
        <dbReference type="EMBL" id="KAF9601891.1"/>
    </source>
</evidence>
<evidence type="ECO:0000259" key="3">
    <source>
        <dbReference type="Pfam" id="PF01959"/>
    </source>
</evidence>
<keyword evidence="5" id="KW-1185">Reference proteome</keyword>
<organism evidence="4 5">
    <name type="scientific">Coptis chinensis</name>
    <dbReference type="NCBI Taxonomy" id="261450"/>
    <lineage>
        <taxon>Eukaryota</taxon>
        <taxon>Viridiplantae</taxon>
        <taxon>Streptophyta</taxon>
        <taxon>Embryophyta</taxon>
        <taxon>Tracheophyta</taxon>
        <taxon>Spermatophyta</taxon>
        <taxon>Magnoliopsida</taxon>
        <taxon>Ranunculales</taxon>
        <taxon>Ranunculaceae</taxon>
        <taxon>Coptidoideae</taxon>
        <taxon>Coptis</taxon>
    </lineage>
</organism>
<gene>
    <name evidence="4" type="ORF">IFM89_023955</name>
</gene>
<dbReference type="GO" id="GO:0016491">
    <property type="term" value="F:oxidoreductase activity"/>
    <property type="evidence" value="ECO:0007669"/>
    <property type="project" value="InterPro"/>
</dbReference>
<dbReference type="PANTHER" id="PTHR33563">
    <property type="match status" value="1"/>
</dbReference>
<evidence type="ECO:0000256" key="1">
    <source>
        <dbReference type="ARBA" id="ARBA00022605"/>
    </source>
</evidence>
<evidence type="ECO:0000313" key="5">
    <source>
        <dbReference type="Proteomes" id="UP000631114"/>
    </source>
</evidence>
<dbReference type="GO" id="GO:0009073">
    <property type="term" value="P:aromatic amino acid family biosynthetic process"/>
    <property type="evidence" value="ECO:0007669"/>
    <property type="project" value="UniProtKB-KW"/>
</dbReference>
<dbReference type="GO" id="GO:0003856">
    <property type="term" value="F:3-dehydroquinate synthase activity"/>
    <property type="evidence" value="ECO:0007669"/>
    <property type="project" value="InterPro"/>
</dbReference>
<dbReference type="OrthoDB" id="3275at2759"/>
<dbReference type="Pfam" id="PF01959">
    <property type="entry name" value="DHQS"/>
    <property type="match status" value="1"/>
</dbReference>
<dbReference type="EMBL" id="JADFTS010000006">
    <property type="protein sequence ID" value="KAF9601891.1"/>
    <property type="molecule type" value="Genomic_DNA"/>
</dbReference>
<dbReference type="InterPro" id="IPR030960">
    <property type="entry name" value="DHQS/DOIS_N"/>
</dbReference>
<keyword evidence="2" id="KW-0057">Aromatic amino acid biosynthesis</keyword>
<sequence length="220" mass="24421">MSYIPTVCQSQPKLVWIWTTNRQVMTAAVERGWNTFIFTSQNRDLANEWSSIASIYPLFIEGEGLFDSENRKLAMFHKISSAKELNKLQAVDEEIKNVVLDLHWQVIPSETVVAALQDTQKAVFAISKTPSEAKILIEVFEQGLSGVVLKVEDVDAVHELKVIYLGVEGFHYSEALCLIMAAVIRTVLTEAAAASLCVQVKGAIPSMPKRKTVLDALQSL</sequence>
<name>A0A835HLN7_9MAGN</name>
<dbReference type="PANTHER" id="PTHR33563:SF1">
    <property type="entry name" value="3-DEHYDROQUINATE SYNTHASE"/>
    <property type="match status" value="1"/>
</dbReference>
<reference evidence="4 5" key="1">
    <citation type="submission" date="2020-10" db="EMBL/GenBank/DDBJ databases">
        <title>The Coptis chinensis genome and diversification of protoberbering-type alkaloids.</title>
        <authorList>
            <person name="Wang B."/>
            <person name="Shu S."/>
            <person name="Song C."/>
            <person name="Liu Y."/>
        </authorList>
    </citation>
    <scope>NUCLEOTIDE SEQUENCE [LARGE SCALE GENOMIC DNA]</scope>
    <source>
        <strain evidence="4">HL-2020</strain>
        <tissue evidence="4">Leaf</tissue>
    </source>
</reference>
<comment type="caution">
    <text evidence="4">The sequence shown here is derived from an EMBL/GenBank/DDBJ whole genome shotgun (WGS) entry which is preliminary data.</text>
</comment>
<feature type="domain" description="3-dehydroquinate synthase N-terminal" evidence="3">
    <location>
        <begin position="13"/>
        <end position="161"/>
    </location>
</feature>
<accession>A0A835HLN7</accession>
<dbReference type="AlphaFoldDB" id="A0A835HLN7"/>
<dbReference type="InterPro" id="IPR002812">
    <property type="entry name" value="DHQS"/>
</dbReference>
<evidence type="ECO:0000256" key="2">
    <source>
        <dbReference type="ARBA" id="ARBA00023141"/>
    </source>
</evidence>
<dbReference type="Proteomes" id="UP000631114">
    <property type="component" value="Unassembled WGS sequence"/>
</dbReference>
<dbReference type="GO" id="GO:0008652">
    <property type="term" value="P:amino acid biosynthetic process"/>
    <property type="evidence" value="ECO:0007669"/>
    <property type="project" value="UniProtKB-KW"/>
</dbReference>
<protein>
    <recommendedName>
        <fullName evidence="3">3-dehydroquinate synthase N-terminal domain-containing protein</fullName>
    </recommendedName>
</protein>